<keyword evidence="2" id="KW-0479">Metal-binding</keyword>
<dbReference type="AlphaFoldDB" id="A0A9X0B3Y0"/>
<dbReference type="SUPFAM" id="SSF51316">
    <property type="entry name" value="Mss4-like"/>
    <property type="match status" value="1"/>
</dbReference>
<dbReference type="PANTHER" id="PTHR33337">
    <property type="entry name" value="GFA DOMAIN-CONTAINING PROTEIN"/>
    <property type="match status" value="1"/>
</dbReference>
<dbReference type="InterPro" id="IPR011057">
    <property type="entry name" value="Mss4-like_sf"/>
</dbReference>
<evidence type="ECO:0000256" key="3">
    <source>
        <dbReference type="ARBA" id="ARBA00022833"/>
    </source>
</evidence>
<name>A0A9X0B3Y0_9EURO</name>
<dbReference type="GO" id="GO:0046872">
    <property type="term" value="F:metal ion binding"/>
    <property type="evidence" value="ECO:0007669"/>
    <property type="project" value="UniProtKB-KW"/>
</dbReference>
<dbReference type="Pfam" id="PF04828">
    <property type="entry name" value="GFA"/>
    <property type="match status" value="1"/>
</dbReference>
<dbReference type="PROSITE" id="PS51891">
    <property type="entry name" value="CENP_V_GFA"/>
    <property type="match status" value="1"/>
</dbReference>
<dbReference type="Gene3D" id="3.90.1590.10">
    <property type="entry name" value="glutathione-dependent formaldehyde- activating enzyme (gfa)"/>
    <property type="match status" value="1"/>
</dbReference>
<evidence type="ECO:0000256" key="1">
    <source>
        <dbReference type="ARBA" id="ARBA00005495"/>
    </source>
</evidence>
<dbReference type="PANTHER" id="PTHR33337:SF30">
    <property type="entry name" value="DUF636 DOMAIN PROTEIN (AFU_ORTHOLOGUE AFUA_1G03180)"/>
    <property type="match status" value="1"/>
</dbReference>
<evidence type="ECO:0000256" key="4">
    <source>
        <dbReference type="ARBA" id="ARBA00023239"/>
    </source>
</evidence>
<dbReference type="GeneID" id="81373417"/>
<proteinExistence type="inferred from homology"/>
<reference evidence="6" key="2">
    <citation type="journal article" date="2023" name="IMA Fungus">
        <title>Comparative genomic study of the Penicillium genus elucidates a diverse pangenome and 15 lateral gene transfer events.</title>
        <authorList>
            <person name="Petersen C."/>
            <person name="Sorensen T."/>
            <person name="Nielsen M.R."/>
            <person name="Sondergaard T.E."/>
            <person name="Sorensen J.L."/>
            <person name="Fitzpatrick D.A."/>
            <person name="Frisvad J.C."/>
            <person name="Nielsen K.L."/>
        </authorList>
    </citation>
    <scope>NUCLEOTIDE SEQUENCE</scope>
    <source>
        <strain evidence="6">IBT 29677</strain>
    </source>
</reference>
<dbReference type="Proteomes" id="UP001147747">
    <property type="component" value="Unassembled WGS sequence"/>
</dbReference>
<comment type="similarity">
    <text evidence="1">Belongs to the Gfa family.</text>
</comment>
<dbReference type="EMBL" id="JAPZBU010000009">
    <property type="protein sequence ID" value="KAJ5387259.1"/>
    <property type="molecule type" value="Genomic_DNA"/>
</dbReference>
<feature type="domain" description="CENP-V/GFA" evidence="5">
    <location>
        <begin position="2"/>
        <end position="110"/>
    </location>
</feature>
<dbReference type="GO" id="GO:0016846">
    <property type="term" value="F:carbon-sulfur lyase activity"/>
    <property type="evidence" value="ECO:0007669"/>
    <property type="project" value="InterPro"/>
</dbReference>
<accession>A0A9X0B3Y0</accession>
<keyword evidence="7" id="KW-1185">Reference proteome</keyword>
<evidence type="ECO:0000313" key="7">
    <source>
        <dbReference type="Proteomes" id="UP001147747"/>
    </source>
</evidence>
<organism evidence="6 7">
    <name type="scientific">Penicillium cosmopolitanum</name>
    <dbReference type="NCBI Taxonomy" id="1131564"/>
    <lineage>
        <taxon>Eukaryota</taxon>
        <taxon>Fungi</taxon>
        <taxon>Dikarya</taxon>
        <taxon>Ascomycota</taxon>
        <taxon>Pezizomycotina</taxon>
        <taxon>Eurotiomycetes</taxon>
        <taxon>Eurotiomycetidae</taxon>
        <taxon>Eurotiales</taxon>
        <taxon>Aspergillaceae</taxon>
        <taxon>Penicillium</taxon>
    </lineage>
</organism>
<keyword evidence="4" id="KW-0456">Lyase</keyword>
<evidence type="ECO:0000313" key="6">
    <source>
        <dbReference type="EMBL" id="KAJ5387259.1"/>
    </source>
</evidence>
<keyword evidence="3" id="KW-0862">Zinc</keyword>
<evidence type="ECO:0000259" key="5">
    <source>
        <dbReference type="PROSITE" id="PS51891"/>
    </source>
</evidence>
<gene>
    <name evidence="6" type="ORF">N7509_009800</name>
</gene>
<reference evidence="6" key="1">
    <citation type="submission" date="2022-12" db="EMBL/GenBank/DDBJ databases">
        <authorList>
            <person name="Petersen C."/>
        </authorList>
    </citation>
    <scope>NUCLEOTIDE SEQUENCE</scope>
    <source>
        <strain evidence="6">IBT 29677</strain>
    </source>
</reference>
<dbReference type="RefSeq" id="XP_056485057.1">
    <property type="nucleotide sequence ID" value="XM_056634437.1"/>
</dbReference>
<dbReference type="InterPro" id="IPR006913">
    <property type="entry name" value="CENP-V/GFA"/>
</dbReference>
<comment type="caution">
    <text evidence="6">The sequence shown here is derived from an EMBL/GenBank/DDBJ whole genome shotgun (WGS) entry which is preliminary data.</text>
</comment>
<protein>
    <recommendedName>
        <fullName evidence="5">CENP-V/GFA domain-containing protein</fullName>
    </recommendedName>
</protein>
<sequence length="136" mass="15126">MPTGSCLCHHLRYDDRTKIVISQATCFCLSCRKISGGTNSLNLLYPENKVHVIAGSAKRYSQIHESGMKLEITFCGECGCTIYKTHESFPGKIIILAGTLDNLDGLEESTPEQELFVKHRASWLTSLDGAEQKLEF</sequence>
<dbReference type="OrthoDB" id="9985472at2759"/>
<evidence type="ECO:0000256" key="2">
    <source>
        <dbReference type="ARBA" id="ARBA00022723"/>
    </source>
</evidence>